<dbReference type="InterPro" id="IPR025334">
    <property type="entry name" value="DUF4240"/>
</dbReference>
<dbReference type="SUPFAM" id="SSF142921">
    <property type="entry name" value="WGR domain-like"/>
    <property type="match status" value="1"/>
</dbReference>
<protein>
    <submittedName>
        <fullName evidence="2">DUF4240 domain-containing protein</fullName>
    </submittedName>
</protein>
<dbReference type="Gene3D" id="2.20.140.10">
    <property type="entry name" value="WGR domain"/>
    <property type="match status" value="1"/>
</dbReference>
<keyword evidence="3" id="KW-1185">Reference proteome</keyword>
<dbReference type="InterPro" id="IPR008893">
    <property type="entry name" value="WGR_domain"/>
</dbReference>
<dbReference type="EMBL" id="SEWF01000040">
    <property type="protein sequence ID" value="RYU93634.1"/>
    <property type="molecule type" value="Genomic_DNA"/>
</dbReference>
<evidence type="ECO:0000313" key="3">
    <source>
        <dbReference type="Proteomes" id="UP000293162"/>
    </source>
</evidence>
<organism evidence="2 3">
    <name type="scientific">Emticicia agri</name>
    <dbReference type="NCBI Taxonomy" id="2492393"/>
    <lineage>
        <taxon>Bacteria</taxon>
        <taxon>Pseudomonadati</taxon>
        <taxon>Bacteroidota</taxon>
        <taxon>Cytophagia</taxon>
        <taxon>Cytophagales</taxon>
        <taxon>Leadbetterellaceae</taxon>
        <taxon>Emticicia</taxon>
    </lineage>
</organism>
<gene>
    <name evidence="2" type="ORF">EWM59_21110</name>
</gene>
<dbReference type="Pfam" id="PF05406">
    <property type="entry name" value="WGR"/>
    <property type="match status" value="1"/>
</dbReference>
<dbReference type="PANTHER" id="PTHR30634:SF13">
    <property type="entry name" value="PROTEIN YEHF"/>
    <property type="match status" value="1"/>
</dbReference>
<dbReference type="InterPro" id="IPR050458">
    <property type="entry name" value="LolB"/>
</dbReference>
<dbReference type="CDD" id="cd07996">
    <property type="entry name" value="WGR_MMR_like"/>
    <property type="match status" value="1"/>
</dbReference>
<evidence type="ECO:0000313" key="2">
    <source>
        <dbReference type="EMBL" id="RYU93634.1"/>
    </source>
</evidence>
<dbReference type="InterPro" id="IPR036930">
    <property type="entry name" value="WGR_dom_sf"/>
</dbReference>
<name>A0A4Q5LVG0_9BACT</name>
<dbReference type="PROSITE" id="PS51977">
    <property type="entry name" value="WGR"/>
    <property type="match status" value="1"/>
</dbReference>
<dbReference type="SMART" id="SM00773">
    <property type="entry name" value="WGR"/>
    <property type="match status" value="1"/>
</dbReference>
<feature type="domain" description="WGR" evidence="1">
    <location>
        <begin position="1"/>
        <end position="78"/>
    </location>
</feature>
<comment type="caution">
    <text evidence="2">The sequence shown here is derived from an EMBL/GenBank/DDBJ whole genome shotgun (WGS) entry which is preliminary data.</text>
</comment>
<accession>A0A4Q5LVG0</accession>
<dbReference type="RefSeq" id="WP_130023241.1">
    <property type="nucleotide sequence ID" value="NZ_SEWF01000040.1"/>
</dbReference>
<evidence type="ECO:0000259" key="1">
    <source>
        <dbReference type="PROSITE" id="PS51977"/>
    </source>
</evidence>
<dbReference type="Proteomes" id="UP000293162">
    <property type="component" value="Unassembled WGS sequence"/>
</dbReference>
<proteinExistence type="predicted"/>
<dbReference type="InterPro" id="IPR049809">
    <property type="entry name" value="YehF/YfeS-like_WGR"/>
</dbReference>
<reference evidence="2 3" key="1">
    <citation type="submission" date="2019-02" db="EMBL/GenBank/DDBJ databases">
        <title>Bacterial novel species Emticicia sp. 17J42-9 isolated from soil.</title>
        <authorList>
            <person name="Jung H.-Y."/>
        </authorList>
    </citation>
    <scope>NUCLEOTIDE SEQUENCE [LARGE SCALE GENOMIC DNA]</scope>
    <source>
        <strain evidence="2 3">17J42-9</strain>
    </source>
</reference>
<dbReference type="PANTHER" id="PTHR30634">
    <property type="entry name" value="OUTER MEMBRANE LOLAB LIPOPROTEIN INSERTION APPARATUS"/>
    <property type="match status" value="1"/>
</dbReference>
<dbReference type="Pfam" id="PF14024">
    <property type="entry name" value="DUF4240"/>
    <property type="match status" value="1"/>
</dbReference>
<dbReference type="AlphaFoldDB" id="A0A4Q5LVG0"/>
<sequence length="245" mass="27873">MNRTFIFRGDGSDKFWRVSIEDTTLTVFFGKSGTLGRVESKTFPSGVEAEKEANRLIAEKLKKGYKEANTVIFGEEDFWNMIERARKNSEGEVDYQASVVSEMLSERPVAEMIEFGKILNRLLHASYRSDWWGAAYLINGGCSDDGFEYFRCWVILKGKKAYDEACENPESLAKYINEENIGECEAESLLYAASTAYNQKTGKSDFYDHIEKQPLPEIVFDWQEGDDSLAIKFPKLSKKCSALGF</sequence>
<dbReference type="OrthoDB" id="6200718at2"/>